<dbReference type="AlphaFoldDB" id="W9S2A9"/>
<gene>
    <name evidence="2" type="ORF">L484_006645</name>
</gene>
<evidence type="ECO:0000313" key="2">
    <source>
        <dbReference type="EMBL" id="EXC22062.1"/>
    </source>
</evidence>
<sequence length="100" mass="11398">MSSPEQIEKRRFHGGSGGLLEDARGRRSFYVERRKDGEMEVVGADLIRSADGDGEKEDDNGPRECGIEREREGINRRKKGGERESDEMREKGANRERQGF</sequence>
<dbReference type="EMBL" id="KE345965">
    <property type="protein sequence ID" value="EXC22062.1"/>
    <property type="molecule type" value="Genomic_DNA"/>
</dbReference>
<feature type="compositionally biased region" description="Basic and acidic residues" evidence="1">
    <location>
        <begin position="48"/>
        <end position="100"/>
    </location>
</feature>
<feature type="region of interest" description="Disordered" evidence="1">
    <location>
        <begin position="47"/>
        <end position="100"/>
    </location>
</feature>
<evidence type="ECO:0000256" key="1">
    <source>
        <dbReference type="SAM" id="MobiDB-lite"/>
    </source>
</evidence>
<name>W9S2A9_9ROSA</name>
<evidence type="ECO:0000313" key="3">
    <source>
        <dbReference type="Proteomes" id="UP000030645"/>
    </source>
</evidence>
<proteinExistence type="predicted"/>
<protein>
    <submittedName>
        <fullName evidence="2">Uncharacterized protein</fullName>
    </submittedName>
</protein>
<reference evidence="3" key="1">
    <citation type="submission" date="2013-01" db="EMBL/GenBank/DDBJ databases">
        <title>Draft Genome Sequence of a Mulberry Tree, Morus notabilis C.K. Schneid.</title>
        <authorList>
            <person name="He N."/>
            <person name="Zhao S."/>
        </authorList>
    </citation>
    <scope>NUCLEOTIDE SEQUENCE</scope>
</reference>
<organism evidence="2 3">
    <name type="scientific">Morus notabilis</name>
    <dbReference type="NCBI Taxonomy" id="981085"/>
    <lineage>
        <taxon>Eukaryota</taxon>
        <taxon>Viridiplantae</taxon>
        <taxon>Streptophyta</taxon>
        <taxon>Embryophyta</taxon>
        <taxon>Tracheophyta</taxon>
        <taxon>Spermatophyta</taxon>
        <taxon>Magnoliopsida</taxon>
        <taxon>eudicotyledons</taxon>
        <taxon>Gunneridae</taxon>
        <taxon>Pentapetalae</taxon>
        <taxon>rosids</taxon>
        <taxon>fabids</taxon>
        <taxon>Rosales</taxon>
        <taxon>Moraceae</taxon>
        <taxon>Moreae</taxon>
        <taxon>Morus</taxon>
    </lineage>
</organism>
<keyword evidence="3" id="KW-1185">Reference proteome</keyword>
<feature type="region of interest" description="Disordered" evidence="1">
    <location>
        <begin position="1"/>
        <end position="25"/>
    </location>
</feature>
<dbReference type="Proteomes" id="UP000030645">
    <property type="component" value="Unassembled WGS sequence"/>
</dbReference>
<accession>W9S2A9</accession>